<name>A0A2P4PG45_RHIID</name>
<reference evidence="1 2" key="2">
    <citation type="journal article" date="2018" name="New Phytol.">
        <title>High intraspecific genome diversity in the model arbuscular mycorrhizal symbiont Rhizophagus irregularis.</title>
        <authorList>
            <person name="Chen E.C.H."/>
            <person name="Morin E."/>
            <person name="Beaudet D."/>
            <person name="Noel J."/>
            <person name="Yildirir G."/>
            <person name="Ndikumana S."/>
            <person name="Charron P."/>
            <person name="St-Onge C."/>
            <person name="Giorgi J."/>
            <person name="Kruger M."/>
            <person name="Marton T."/>
            <person name="Ropars J."/>
            <person name="Grigoriev I.V."/>
            <person name="Hainaut M."/>
            <person name="Henrissat B."/>
            <person name="Roux C."/>
            <person name="Martin F."/>
            <person name="Corradi N."/>
        </authorList>
    </citation>
    <scope>NUCLEOTIDE SEQUENCE [LARGE SCALE GENOMIC DNA]</scope>
    <source>
        <strain evidence="1 2">DAOM 197198</strain>
    </source>
</reference>
<organism evidence="1 2">
    <name type="scientific">Rhizophagus irregularis (strain DAOM 181602 / DAOM 197198 / MUCL 43194)</name>
    <name type="common">Arbuscular mycorrhizal fungus</name>
    <name type="synonym">Glomus intraradices</name>
    <dbReference type="NCBI Taxonomy" id="747089"/>
    <lineage>
        <taxon>Eukaryota</taxon>
        <taxon>Fungi</taxon>
        <taxon>Fungi incertae sedis</taxon>
        <taxon>Mucoromycota</taxon>
        <taxon>Glomeromycotina</taxon>
        <taxon>Glomeromycetes</taxon>
        <taxon>Glomerales</taxon>
        <taxon>Glomeraceae</taxon>
        <taxon>Rhizophagus</taxon>
    </lineage>
</organism>
<evidence type="ECO:0000313" key="2">
    <source>
        <dbReference type="Proteomes" id="UP000018888"/>
    </source>
</evidence>
<dbReference type="EMBL" id="AUPC02000243">
    <property type="protein sequence ID" value="POG64366.1"/>
    <property type="molecule type" value="Genomic_DNA"/>
</dbReference>
<protein>
    <submittedName>
        <fullName evidence="1">Uncharacterized protein</fullName>
    </submittedName>
</protein>
<dbReference type="Proteomes" id="UP000018888">
    <property type="component" value="Unassembled WGS sequence"/>
</dbReference>
<comment type="caution">
    <text evidence="1">The sequence shown here is derived from an EMBL/GenBank/DDBJ whole genome shotgun (WGS) entry which is preliminary data.</text>
</comment>
<proteinExistence type="predicted"/>
<accession>A0A2P4PG45</accession>
<dbReference type="AlphaFoldDB" id="A0A2P4PG45"/>
<gene>
    <name evidence="1" type="ORF">GLOIN_2v1676879</name>
</gene>
<reference evidence="1 2" key="1">
    <citation type="journal article" date="2013" name="Proc. Natl. Acad. Sci. U.S.A.">
        <title>Genome of an arbuscular mycorrhizal fungus provides insight into the oldest plant symbiosis.</title>
        <authorList>
            <person name="Tisserant E."/>
            <person name="Malbreil M."/>
            <person name="Kuo A."/>
            <person name="Kohler A."/>
            <person name="Symeonidi A."/>
            <person name="Balestrini R."/>
            <person name="Charron P."/>
            <person name="Duensing N."/>
            <person name="Frei Dit Frey N."/>
            <person name="Gianinazzi-Pearson V."/>
            <person name="Gilbert L.B."/>
            <person name="Handa Y."/>
            <person name="Herr J.R."/>
            <person name="Hijri M."/>
            <person name="Koul R."/>
            <person name="Kawaguchi M."/>
            <person name="Krajinski F."/>
            <person name="Lammers P.J."/>
            <person name="Masclaux F.G."/>
            <person name="Murat C."/>
            <person name="Morin E."/>
            <person name="Ndikumana S."/>
            <person name="Pagni M."/>
            <person name="Petitpierre D."/>
            <person name="Requena N."/>
            <person name="Rosikiewicz P."/>
            <person name="Riley R."/>
            <person name="Saito K."/>
            <person name="San Clemente H."/>
            <person name="Shapiro H."/>
            <person name="van Tuinen D."/>
            <person name="Becard G."/>
            <person name="Bonfante P."/>
            <person name="Paszkowski U."/>
            <person name="Shachar-Hill Y.Y."/>
            <person name="Tuskan G.A."/>
            <person name="Young P.W."/>
            <person name="Sanders I.R."/>
            <person name="Henrissat B."/>
            <person name="Rensing S.A."/>
            <person name="Grigoriev I.V."/>
            <person name="Corradi N."/>
            <person name="Roux C."/>
            <person name="Martin F."/>
        </authorList>
    </citation>
    <scope>NUCLEOTIDE SEQUENCE [LARGE SCALE GENOMIC DNA]</scope>
    <source>
        <strain evidence="1 2">DAOM 197198</strain>
    </source>
</reference>
<sequence length="71" mass="8192">MWKFPAKKLSEMFDKTEVPDKPKTSDKLEKFLLSEEASDIFEVPISNANNNRVSSLADEIPNSRINKHRKT</sequence>
<evidence type="ECO:0000313" key="1">
    <source>
        <dbReference type="EMBL" id="POG64366.1"/>
    </source>
</evidence>
<keyword evidence="2" id="KW-1185">Reference proteome</keyword>